<dbReference type="EMBL" id="KV009381">
    <property type="protein sequence ID" value="KZV29360.1"/>
    <property type="molecule type" value="Genomic_DNA"/>
</dbReference>
<evidence type="ECO:0000313" key="1">
    <source>
        <dbReference type="EMBL" id="KZV29360.1"/>
    </source>
</evidence>
<reference evidence="1 2" key="1">
    <citation type="journal article" date="2015" name="Proc. Natl. Acad. Sci. U.S.A.">
        <title>The resurrection genome of Boea hygrometrica: A blueprint for survival of dehydration.</title>
        <authorList>
            <person name="Xiao L."/>
            <person name="Yang G."/>
            <person name="Zhang L."/>
            <person name="Yang X."/>
            <person name="Zhao S."/>
            <person name="Ji Z."/>
            <person name="Zhou Q."/>
            <person name="Hu M."/>
            <person name="Wang Y."/>
            <person name="Chen M."/>
            <person name="Xu Y."/>
            <person name="Jin H."/>
            <person name="Xiao X."/>
            <person name="Hu G."/>
            <person name="Bao F."/>
            <person name="Hu Y."/>
            <person name="Wan P."/>
            <person name="Li L."/>
            <person name="Deng X."/>
            <person name="Kuang T."/>
            <person name="Xiang C."/>
            <person name="Zhu J.K."/>
            <person name="Oliver M.J."/>
            <person name="He Y."/>
        </authorList>
    </citation>
    <scope>NUCLEOTIDE SEQUENCE [LARGE SCALE GENOMIC DNA]</scope>
    <source>
        <strain evidence="2">cv. XS01</strain>
    </source>
</reference>
<protein>
    <submittedName>
        <fullName evidence="1">Uncharacterized protein</fullName>
    </submittedName>
</protein>
<keyword evidence="2" id="KW-1185">Reference proteome</keyword>
<accession>A0A2Z7B5Q9</accession>
<proteinExistence type="predicted"/>
<name>A0A2Z7B5Q9_9LAMI</name>
<organism evidence="1 2">
    <name type="scientific">Dorcoceras hygrometricum</name>
    <dbReference type="NCBI Taxonomy" id="472368"/>
    <lineage>
        <taxon>Eukaryota</taxon>
        <taxon>Viridiplantae</taxon>
        <taxon>Streptophyta</taxon>
        <taxon>Embryophyta</taxon>
        <taxon>Tracheophyta</taxon>
        <taxon>Spermatophyta</taxon>
        <taxon>Magnoliopsida</taxon>
        <taxon>eudicotyledons</taxon>
        <taxon>Gunneridae</taxon>
        <taxon>Pentapetalae</taxon>
        <taxon>asterids</taxon>
        <taxon>lamiids</taxon>
        <taxon>Lamiales</taxon>
        <taxon>Gesneriaceae</taxon>
        <taxon>Didymocarpoideae</taxon>
        <taxon>Trichosporeae</taxon>
        <taxon>Loxocarpinae</taxon>
        <taxon>Dorcoceras</taxon>
    </lineage>
</organism>
<dbReference type="AlphaFoldDB" id="A0A2Z7B5Q9"/>
<sequence>MTGETGEVAPLEHCDLNLVQLGAEPETSGSSIIPRCPLPCPSSPHNWGCQHINLIRNLASTSTNRRNTLNLLILTLRFCWNLKQTLIRPVLGYLDRKTMRCLFVYQLKLVSVGVRSGLSDLSVLIRSDAMPFRETRDACIVEERQYRAPHLFAGLLLAAMSRVDSYHMS</sequence>
<dbReference type="Proteomes" id="UP000250235">
    <property type="component" value="Unassembled WGS sequence"/>
</dbReference>
<gene>
    <name evidence="1" type="ORF">F511_30851</name>
</gene>
<evidence type="ECO:0000313" key="2">
    <source>
        <dbReference type="Proteomes" id="UP000250235"/>
    </source>
</evidence>